<evidence type="ECO:0000313" key="7">
    <source>
        <dbReference type="EMBL" id="KRM30199.1"/>
    </source>
</evidence>
<accession>A0A0R1XJ76</accession>
<proteinExistence type="inferred from homology"/>
<evidence type="ECO:0000256" key="1">
    <source>
        <dbReference type="ARBA" id="ARBA00004141"/>
    </source>
</evidence>
<comment type="similarity">
    <text evidence="2">Belongs to the autoinducer-2 exporter (AI-2E) (TC 2.A.86) family.</text>
</comment>
<evidence type="ECO:0000256" key="2">
    <source>
        <dbReference type="ARBA" id="ARBA00009773"/>
    </source>
</evidence>
<evidence type="ECO:0000313" key="8">
    <source>
        <dbReference type="Proteomes" id="UP000051412"/>
    </source>
</evidence>
<dbReference type="InterPro" id="IPR002549">
    <property type="entry name" value="AI-2E-like"/>
</dbReference>
<gene>
    <name evidence="7" type="ORF">FD32_GL000387</name>
</gene>
<dbReference type="AlphaFoldDB" id="A0A0R1XJ76"/>
<keyword evidence="8" id="KW-1185">Reference proteome</keyword>
<feature type="transmembrane region" description="Helical" evidence="6">
    <location>
        <begin position="43"/>
        <end position="61"/>
    </location>
</feature>
<organism evidence="7 8">
    <name type="scientific">Limosilactobacillus panis DSM 6035</name>
    <dbReference type="NCBI Taxonomy" id="1423782"/>
    <lineage>
        <taxon>Bacteria</taxon>
        <taxon>Bacillati</taxon>
        <taxon>Bacillota</taxon>
        <taxon>Bacilli</taxon>
        <taxon>Lactobacillales</taxon>
        <taxon>Lactobacillaceae</taxon>
        <taxon>Limosilactobacillus</taxon>
    </lineage>
</organism>
<protein>
    <submittedName>
        <fullName evidence="7">Membrane protein</fullName>
    </submittedName>
</protein>
<sequence length="350" mass="40221">MMRKGDHMVDAWHRFIKNVELRRFVVLAIIIVVLWMVRSMMNMILFTFILTYIVVNWVHLVRRWLPKLSPAIITVVTYVLLLLLLYFGVTKYLPVLVRQIVKMVNSVVKFYESNDTTVFYHYINHYISTATIMNQVKHGISLAVSTLTSIGVVTVTFLLSLILSFFYTLELEQMESFSRLFLDSKFSWFFQDVAFFGKKFTNTFGVVLEAQFFIAICNTVITTVCLTVMKMPQIFALALIVFIFSLVPVAGVIISTIPLSLVAYSVGGLRDVVYIIIMVIVIHAIEAYVLNPKFMSSQTDLPIFYTFVVLLVSEHFWGTWGLIVGVPIFTFLLDILGVKSIHHHRKSRRA</sequence>
<dbReference type="EMBL" id="AZGM01000013">
    <property type="protein sequence ID" value="KRM30199.1"/>
    <property type="molecule type" value="Genomic_DNA"/>
</dbReference>
<feature type="transmembrane region" description="Helical" evidence="6">
    <location>
        <begin position="68"/>
        <end position="89"/>
    </location>
</feature>
<dbReference type="PATRIC" id="fig|1423782.4.peg.400"/>
<keyword evidence="4 6" id="KW-1133">Transmembrane helix</keyword>
<evidence type="ECO:0000256" key="6">
    <source>
        <dbReference type="SAM" id="Phobius"/>
    </source>
</evidence>
<keyword evidence="3 6" id="KW-0812">Transmembrane</keyword>
<feature type="transmembrane region" description="Helical" evidence="6">
    <location>
        <begin position="235"/>
        <end position="260"/>
    </location>
</feature>
<dbReference type="Pfam" id="PF01594">
    <property type="entry name" value="AI-2E_transport"/>
    <property type="match status" value="1"/>
</dbReference>
<keyword evidence="5 6" id="KW-0472">Membrane</keyword>
<feature type="transmembrane region" description="Helical" evidence="6">
    <location>
        <begin position="21"/>
        <end position="37"/>
    </location>
</feature>
<feature type="transmembrane region" description="Helical" evidence="6">
    <location>
        <begin position="317"/>
        <end position="338"/>
    </location>
</feature>
<dbReference type="PANTHER" id="PTHR21716:SF62">
    <property type="entry name" value="TRANSPORT PROTEIN YDBI-RELATED"/>
    <property type="match status" value="1"/>
</dbReference>
<comment type="subcellular location">
    <subcellularLocation>
        <location evidence="1">Membrane</location>
        <topology evidence="1">Multi-pass membrane protein</topology>
    </subcellularLocation>
</comment>
<feature type="transmembrane region" description="Helical" evidence="6">
    <location>
        <begin position="142"/>
        <end position="169"/>
    </location>
</feature>
<evidence type="ECO:0000256" key="3">
    <source>
        <dbReference type="ARBA" id="ARBA00022692"/>
    </source>
</evidence>
<evidence type="ECO:0000256" key="5">
    <source>
        <dbReference type="ARBA" id="ARBA00023136"/>
    </source>
</evidence>
<dbReference type="Proteomes" id="UP000051412">
    <property type="component" value="Unassembled WGS sequence"/>
</dbReference>
<feature type="transmembrane region" description="Helical" evidence="6">
    <location>
        <begin position="272"/>
        <end position="290"/>
    </location>
</feature>
<dbReference type="PANTHER" id="PTHR21716">
    <property type="entry name" value="TRANSMEMBRANE PROTEIN"/>
    <property type="match status" value="1"/>
</dbReference>
<dbReference type="STRING" id="1423782.FD32_GL000387"/>
<dbReference type="GO" id="GO:0055085">
    <property type="term" value="P:transmembrane transport"/>
    <property type="evidence" value="ECO:0007669"/>
    <property type="project" value="TreeGrafter"/>
</dbReference>
<name>A0A0R1XJ76_9LACO</name>
<comment type="caution">
    <text evidence="7">The sequence shown here is derived from an EMBL/GenBank/DDBJ whole genome shotgun (WGS) entry which is preliminary data.</text>
</comment>
<dbReference type="GO" id="GO:0016020">
    <property type="term" value="C:membrane"/>
    <property type="evidence" value="ECO:0007669"/>
    <property type="project" value="UniProtKB-SubCell"/>
</dbReference>
<feature type="transmembrane region" description="Helical" evidence="6">
    <location>
        <begin position="206"/>
        <end position="229"/>
    </location>
</feature>
<evidence type="ECO:0000256" key="4">
    <source>
        <dbReference type="ARBA" id="ARBA00022989"/>
    </source>
</evidence>
<reference evidence="7 8" key="1">
    <citation type="journal article" date="2015" name="Genome Announc.">
        <title>Expanding the biotechnology potential of lactobacilli through comparative genomics of 213 strains and associated genera.</title>
        <authorList>
            <person name="Sun Z."/>
            <person name="Harris H.M."/>
            <person name="McCann A."/>
            <person name="Guo C."/>
            <person name="Argimon S."/>
            <person name="Zhang W."/>
            <person name="Yang X."/>
            <person name="Jeffery I.B."/>
            <person name="Cooney J.C."/>
            <person name="Kagawa T.F."/>
            <person name="Liu W."/>
            <person name="Song Y."/>
            <person name="Salvetti E."/>
            <person name="Wrobel A."/>
            <person name="Rasinkangas P."/>
            <person name="Parkhill J."/>
            <person name="Rea M.C."/>
            <person name="O'Sullivan O."/>
            <person name="Ritari J."/>
            <person name="Douillard F.P."/>
            <person name="Paul Ross R."/>
            <person name="Yang R."/>
            <person name="Briner A.E."/>
            <person name="Felis G.E."/>
            <person name="de Vos W.M."/>
            <person name="Barrangou R."/>
            <person name="Klaenhammer T.R."/>
            <person name="Caufield P.W."/>
            <person name="Cui Y."/>
            <person name="Zhang H."/>
            <person name="O'Toole P.W."/>
        </authorList>
    </citation>
    <scope>NUCLEOTIDE SEQUENCE [LARGE SCALE GENOMIC DNA]</scope>
    <source>
        <strain evidence="7 8">DSM 6035</strain>
    </source>
</reference>